<evidence type="ECO:0008006" key="3">
    <source>
        <dbReference type="Google" id="ProtNLM"/>
    </source>
</evidence>
<protein>
    <recommendedName>
        <fullName evidence="3">Reverse transcriptase domain-containing protein</fullName>
    </recommendedName>
</protein>
<sequence>MISEVVLDTDGFYNKLRKVNISKAYGCEGITPKEMEIVAKEICCSIAHKGKMSYDEGKYPTQWKIGKFKLLHKGSDSGECGNYRPLTVLSIPVKINESIICDTNDPYLNEVLQKNHWGYRKEIRHTWCELSKLTLHTGKTEVMIMQKNRFVGPLLLVGCGDKLLEYTAKTKLSGVLVDNRLLWREHIDRAQKALGKQLRVLRKISYLKSHLLKEIYFKTGSCSVAMFTDMENVRIKRKGPLLEIKRIKQILGRNSFNFRALISWSSLGSSSRLLDKFENFKTKLKGNNTQLRKVTFVPGTITNLRKDERRNFVYY</sequence>
<dbReference type="AlphaFoldDB" id="A0A3M6TPL2"/>
<keyword evidence="2" id="KW-1185">Reference proteome</keyword>
<dbReference type="OrthoDB" id="5960351at2759"/>
<evidence type="ECO:0000313" key="1">
    <source>
        <dbReference type="EMBL" id="RMX43357.1"/>
    </source>
</evidence>
<name>A0A3M6TPL2_POCDA</name>
<dbReference type="Proteomes" id="UP000275408">
    <property type="component" value="Unassembled WGS sequence"/>
</dbReference>
<dbReference type="STRING" id="46731.A0A3M6TPL2"/>
<reference evidence="1 2" key="1">
    <citation type="journal article" date="2018" name="Sci. Rep.">
        <title>Comparative analysis of the Pocillopora damicornis genome highlights role of immune system in coral evolution.</title>
        <authorList>
            <person name="Cunning R."/>
            <person name="Bay R.A."/>
            <person name="Gillette P."/>
            <person name="Baker A.C."/>
            <person name="Traylor-Knowles N."/>
        </authorList>
    </citation>
    <scope>NUCLEOTIDE SEQUENCE [LARGE SCALE GENOMIC DNA]</scope>
    <source>
        <strain evidence="1">RSMAS</strain>
        <tissue evidence="1">Whole animal</tissue>
    </source>
</reference>
<comment type="caution">
    <text evidence="1">The sequence shown here is derived from an EMBL/GenBank/DDBJ whole genome shotgun (WGS) entry which is preliminary data.</text>
</comment>
<dbReference type="EMBL" id="RCHS01003217">
    <property type="protein sequence ID" value="RMX43357.1"/>
    <property type="molecule type" value="Genomic_DNA"/>
</dbReference>
<evidence type="ECO:0000313" key="2">
    <source>
        <dbReference type="Proteomes" id="UP000275408"/>
    </source>
</evidence>
<gene>
    <name evidence="1" type="ORF">pdam_00020488</name>
</gene>
<proteinExistence type="predicted"/>
<organism evidence="1 2">
    <name type="scientific">Pocillopora damicornis</name>
    <name type="common">Cauliflower coral</name>
    <name type="synonym">Millepora damicornis</name>
    <dbReference type="NCBI Taxonomy" id="46731"/>
    <lineage>
        <taxon>Eukaryota</taxon>
        <taxon>Metazoa</taxon>
        <taxon>Cnidaria</taxon>
        <taxon>Anthozoa</taxon>
        <taxon>Hexacorallia</taxon>
        <taxon>Scleractinia</taxon>
        <taxon>Astrocoeniina</taxon>
        <taxon>Pocilloporidae</taxon>
        <taxon>Pocillopora</taxon>
    </lineage>
</organism>
<accession>A0A3M6TPL2</accession>